<dbReference type="Proteomes" id="UP001281761">
    <property type="component" value="Unassembled WGS sequence"/>
</dbReference>
<name>A0ABQ9YH23_9EUKA</name>
<keyword evidence="2" id="KW-1185">Reference proteome</keyword>
<proteinExistence type="predicted"/>
<comment type="caution">
    <text evidence="1">The sequence shown here is derived from an EMBL/GenBank/DDBJ whole genome shotgun (WGS) entry which is preliminary data.</text>
</comment>
<evidence type="ECO:0000313" key="2">
    <source>
        <dbReference type="Proteomes" id="UP001281761"/>
    </source>
</evidence>
<gene>
    <name evidence="1" type="ORF">BLNAU_1984</name>
</gene>
<protein>
    <recommendedName>
        <fullName evidence="3">Auto-transporter adhesin head GIN domain-containing protein</fullName>
    </recommendedName>
</protein>
<accession>A0ABQ9YH23</accession>
<sequence length="198" mass="21872">MNPFWESKDLWATSLTFISMEWELKVCEERLVRELLLMPSGISTNTRGSRVPILTRSTTKQQTEFITRTSRSNIHCLVSVAGTLTLEKVKIEVQIDAGSFVLFDVKGGELVMDAVHISGVPSSSAVIDGIEGLCSWETGLIKLHDAEMETHSCEFSSIDMGEIWMESSNLSLISTEIVGSGSRFSLFPSAQQDVMCES</sequence>
<evidence type="ECO:0008006" key="3">
    <source>
        <dbReference type="Google" id="ProtNLM"/>
    </source>
</evidence>
<evidence type="ECO:0000313" key="1">
    <source>
        <dbReference type="EMBL" id="KAK2962961.1"/>
    </source>
</evidence>
<organism evidence="1 2">
    <name type="scientific">Blattamonas nauphoetae</name>
    <dbReference type="NCBI Taxonomy" id="2049346"/>
    <lineage>
        <taxon>Eukaryota</taxon>
        <taxon>Metamonada</taxon>
        <taxon>Preaxostyla</taxon>
        <taxon>Oxymonadida</taxon>
        <taxon>Blattamonas</taxon>
    </lineage>
</organism>
<dbReference type="EMBL" id="JARBJD010000008">
    <property type="protein sequence ID" value="KAK2962961.1"/>
    <property type="molecule type" value="Genomic_DNA"/>
</dbReference>
<reference evidence="1 2" key="1">
    <citation type="journal article" date="2022" name="bioRxiv">
        <title>Genomics of Preaxostyla Flagellates Illuminates Evolutionary Transitions and the Path Towards Mitochondrial Loss.</title>
        <authorList>
            <person name="Novak L.V.F."/>
            <person name="Treitli S.C."/>
            <person name="Pyrih J."/>
            <person name="Halakuc P."/>
            <person name="Pipaliya S.V."/>
            <person name="Vacek V."/>
            <person name="Brzon O."/>
            <person name="Soukal P."/>
            <person name="Eme L."/>
            <person name="Dacks J.B."/>
            <person name="Karnkowska A."/>
            <person name="Elias M."/>
            <person name="Hampl V."/>
        </authorList>
    </citation>
    <scope>NUCLEOTIDE SEQUENCE [LARGE SCALE GENOMIC DNA]</scope>
    <source>
        <strain evidence="1">NAU3</strain>
        <tissue evidence="1">Gut</tissue>
    </source>
</reference>